<dbReference type="SUPFAM" id="SSF52540">
    <property type="entry name" value="P-loop containing nucleoside triphosphate hydrolases"/>
    <property type="match status" value="1"/>
</dbReference>
<protein>
    <submittedName>
        <fullName evidence="4">ATP-binding cassette domain-containing protein</fullName>
    </submittedName>
</protein>
<dbReference type="Gene3D" id="3.40.50.300">
    <property type="entry name" value="P-loop containing nucleotide triphosphate hydrolases"/>
    <property type="match status" value="1"/>
</dbReference>
<evidence type="ECO:0000313" key="5">
    <source>
        <dbReference type="Proteomes" id="UP000317990"/>
    </source>
</evidence>
<dbReference type="GO" id="GO:0022857">
    <property type="term" value="F:transmembrane transporter activity"/>
    <property type="evidence" value="ECO:0007669"/>
    <property type="project" value="TreeGrafter"/>
</dbReference>
<dbReference type="PANTHER" id="PTHR24220">
    <property type="entry name" value="IMPORT ATP-BINDING PROTEIN"/>
    <property type="match status" value="1"/>
</dbReference>
<dbReference type="InterPro" id="IPR017871">
    <property type="entry name" value="ABC_transporter-like_CS"/>
</dbReference>
<dbReference type="InterPro" id="IPR027417">
    <property type="entry name" value="P-loop_NTPase"/>
</dbReference>
<dbReference type="SMART" id="SM00382">
    <property type="entry name" value="AAA"/>
    <property type="match status" value="1"/>
</dbReference>
<organism evidence="4 5">
    <name type="scientific">Aphanocapsa feldmannii 277cV</name>
    <dbReference type="NCBI Taxonomy" id="2507553"/>
    <lineage>
        <taxon>Bacteria</taxon>
        <taxon>Bacillati</taxon>
        <taxon>Cyanobacteriota</taxon>
        <taxon>Cyanophyceae</taxon>
        <taxon>Oscillatoriophycideae</taxon>
        <taxon>Chroococcales</taxon>
        <taxon>Microcystaceae</taxon>
        <taxon>Aphanocapsa</taxon>
    </lineage>
</organism>
<dbReference type="InterPro" id="IPR015854">
    <property type="entry name" value="ABC_transpr_LolD-like"/>
</dbReference>
<evidence type="ECO:0000256" key="1">
    <source>
        <dbReference type="ARBA" id="ARBA00022741"/>
    </source>
</evidence>
<dbReference type="PROSITE" id="PS00211">
    <property type="entry name" value="ABC_TRANSPORTER_1"/>
    <property type="match status" value="1"/>
</dbReference>
<dbReference type="Pfam" id="PF00005">
    <property type="entry name" value="ABC_tran"/>
    <property type="match status" value="1"/>
</dbReference>
<dbReference type="GO" id="GO:0005524">
    <property type="term" value="F:ATP binding"/>
    <property type="evidence" value="ECO:0007669"/>
    <property type="project" value="UniProtKB-KW"/>
</dbReference>
<evidence type="ECO:0000259" key="3">
    <source>
        <dbReference type="PROSITE" id="PS50893"/>
    </source>
</evidence>
<sequence>MPSPAAARPLLQLEGVGVGGHAGRPRLRPLSFSLHGGERVALIGASGAGKSSLISLLNGSLPPDMGRISWFGAAPQPGPPSPRQRRRIGTLWQDLRLLETLTVQQNLNAGCLPHWGLGRSLLNLLLPLDSEACRGVLRRVRLDPGCLALRPAQLSGGQRQRVALARLLRQDPDLWLADEPMASLDPTLVVDLLELLFERVTAERALLLSLHRPDLLAGFDRVLALREGELVFDGTAAQLDHPWLQRLYSR</sequence>
<dbReference type="EMBL" id="SRMO01000039">
    <property type="protein sequence ID" value="TGG94400.1"/>
    <property type="molecule type" value="Genomic_DNA"/>
</dbReference>
<feature type="domain" description="ABC transporter" evidence="3">
    <location>
        <begin position="11"/>
        <end position="248"/>
    </location>
</feature>
<comment type="caution">
    <text evidence="4">The sequence shown here is derived from an EMBL/GenBank/DDBJ whole genome shotgun (WGS) entry which is preliminary data.</text>
</comment>
<dbReference type="GO" id="GO:0016887">
    <property type="term" value="F:ATP hydrolysis activity"/>
    <property type="evidence" value="ECO:0007669"/>
    <property type="project" value="InterPro"/>
</dbReference>
<dbReference type="Proteomes" id="UP000317990">
    <property type="component" value="Unassembled WGS sequence"/>
</dbReference>
<dbReference type="GO" id="GO:0005886">
    <property type="term" value="C:plasma membrane"/>
    <property type="evidence" value="ECO:0007669"/>
    <property type="project" value="TreeGrafter"/>
</dbReference>
<name>A0A524RQ03_9CHRO</name>
<reference evidence="4 5" key="1">
    <citation type="journal article" date="2019" name="mSystems">
        <title>Life at home and on the roam: Genomic adaptions reflect the dual lifestyle of an intracellular, facultative symbiont.</title>
        <authorList>
            <person name="Burgsdorf I."/>
        </authorList>
    </citation>
    <scope>NUCLEOTIDE SEQUENCE [LARGE SCALE GENOMIC DNA]</scope>
    <source>
        <strain evidence="4">277cV</strain>
    </source>
</reference>
<accession>A0A524RQ03</accession>
<keyword evidence="2 4" id="KW-0067">ATP-binding</keyword>
<proteinExistence type="predicted"/>
<keyword evidence="1" id="KW-0547">Nucleotide-binding</keyword>
<gene>
    <name evidence="4" type="ORF">ERJ67_02895</name>
</gene>
<dbReference type="AlphaFoldDB" id="A0A524RQ03"/>
<dbReference type="PANTHER" id="PTHR24220:SF684">
    <property type="entry name" value="FE(3+) IONS IMPORT ATP-BINDING PROTEIN FBPC"/>
    <property type="match status" value="1"/>
</dbReference>
<dbReference type="InterPro" id="IPR003593">
    <property type="entry name" value="AAA+_ATPase"/>
</dbReference>
<dbReference type="PROSITE" id="PS50893">
    <property type="entry name" value="ABC_TRANSPORTER_2"/>
    <property type="match status" value="1"/>
</dbReference>
<evidence type="ECO:0000256" key="2">
    <source>
        <dbReference type="ARBA" id="ARBA00022840"/>
    </source>
</evidence>
<evidence type="ECO:0000313" key="4">
    <source>
        <dbReference type="EMBL" id="TGG94400.1"/>
    </source>
</evidence>
<dbReference type="InterPro" id="IPR003439">
    <property type="entry name" value="ABC_transporter-like_ATP-bd"/>
</dbReference>